<evidence type="ECO:0000256" key="9">
    <source>
        <dbReference type="ARBA" id="ARBA00023242"/>
    </source>
</evidence>
<evidence type="ECO:0000256" key="4">
    <source>
        <dbReference type="ARBA" id="ARBA00022490"/>
    </source>
</evidence>
<evidence type="ECO:0000256" key="1">
    <source>
        <dbReference type="ARBA" id="ARBA00004123"/>
    </source>
</evidence>
<keyword evidence="10" id="KW-0505">Motor protein</keyword>
<dbReference type="InterPro" id="IPR037177">
    <property type="entry name" value="DLC_sf"/>
</dbReference>
<evidence type="ECO:0000256" key="2">
    <source>
        <dbReference type="ARBA" id="ARBA00004245"/>
    </source>
</evidence>
<dbReference type="Proteomes" id="UP001479290">
    <property type="component" value="Unassembled WGS sequence"/>
</dbReference>
<keyword evidence="3" id="KW-0813">Transport</keyword>
<dbReference type="GO" id="GO:0005634">
    <property type="term" value="C:nucleus"/>
    <property type="evidence" value="ECO:0007669"/>
    <property type="project" value="UniProtKB-SubCell"/>
</dbReference>
<evidence type="ECO:0000256" key="6">
    <source>
        <dbReference type="ARBA" id="ARBA00022816"/>
    </source>
</evidence>
<sequence>MPKTSTEIRRSDMSNEMEREVLQVALLAVNMYEKNMDIAEYIKKEFDRKHGGTWQCIIGDCAYFITHKSNSYICFSVDGERIVLFKTA</sequence>
<dbReference type="PANTHER" id="PTHR11886">
    <property type="entry name" value="DYNEIN LIGHT CHAIN"/>
    <property type="match status" value="1"/>
</dbReference>
<keyword evidence="12" id="KW-1185">Reference proteome</keyword>
<evidence type="ECO:0000313" key="12">
    <source>
        <dbReference type="Proteomes" id="UP001479290"/>
    </source>
</evidence>
<dbReference type="InterPro" id="IPR001372">
    <property type="entry name" value="Dynein_light_chain_typ-1/2"/>
</dbReference>
<keyword evidence="9" id="KW-0539">Nucleus</keyword>
<dbReference type="SMART" id="SM01375">
    <property type="entry name" value="Dynein_light"/>
    <property type="match status" value="1"/>
</dbReference>
<gene>
    <name evidence="11" type="ORF">ABG768_027014</name>
</gene>
<accession>A0AAW2AF07</accession>
<dbReference type="Pfam" id="PF01221">
    <property type="entry name" value="Dynein_light"/>
    <property type="match status" value="1"/>
</dbReference>
<comment type="caution">
    <text evidence="11">The sequence shown here is derived from an EMBL/GenBank/DDBJ whole genome shotgun (WGS) entry which is preliminary data.</text>
</comment>
<dbReference type="PANTHER" id="PTHR11886:SF35">
    <property type="entry name" value="DYNEIN LIGHT CHAIN"/>
    <property type="match status" value="1"/>
</dbReference>
<dbReference type="SUPFAM" id="SSF54648">
    <property type="entry name" value="DLC"/>
    <property type="match status" value="1"/>
</dbReference>
<reference evidence="11 12" key="1">
    <citation type="submission" date="2024-05" db="EMBL/GenBank/DDBJ databases">
        <title>A high-quality chromosomal-level genome assembly of Topmouth culter (Culter alburnus).</title>
        <authorList>
            <person name="Zhao H."/>
        </authorList>
    </citation>
    <scope>NUCLEOTIDE SEQUENCE [LARGE SCALE GENOMIC DNA]</scope>
    <source>
        <strain evidence="11">CATC2023</strain>
        <tissue evidence="11">Muscle</tissue>
    </source>
</reference>
<evidence type="ECO:0000256" key="8">
    <source>
        <dbReference type="ARBA" id="ARBA00023212"/>
    </source>
</evidence>
<dbReference type="AlphaFoldDB" id="A0AAW2AF07"/>
<proteinExistence type="inferred from homology"/>
<keyword evidence="8 10" id="KW-0206">Cytoskeleton</keyword>
<evidence type="ECO:0000256" key="3">
    <source>
        <dbReference type="ARBA" id="ARBA00022448"/>
    </source>
</evidence>
<keyword evidence="7" id="KW-0653">Protein transport</keyword>
<keyword evidence="4 10" id="KW-0963">Cytoplasm</keyword>
<organism evidence="11 12">
    <name type="scientific">Culter alburnus</name>
    <name type="common">Topmouth culter</name>
    <dbReference type="NCBI Taxonomy" id="194366"/>
    <lineage>
        <taxon>Eukaryota</taxon>
        <taxon>Metazoa</taxon>
        <taxon>Chordata</taxon>
        <taxon>Craniata</taxon>
        <taxon>Vertebrata</taxon>
        <taxon>Euteleostomi</taxon>
        <taxon>Actinopterygii</taxon>
        <taxon>Neopterygii</taxon>
        <taxon>Teleostei</taxon>
        <taxon>Ostariophysi</taxon>
        <taxon>Cypriniformes</taxon>
        <taxon>Xenocyprididae</taxon>
        <taxon>Xenocypridinae</taxon>
        <taxon>Culter</taxon>
    </lineage>
</organism>
<name>A0AAW2AF07_CULAL</name>
<keyword evidence="6" id="KW-0509">mRNA transport</keyword>
<evidence type="ECO:0000313" key="11">
    <source>
        <dbReference type="EMBL" id="KAK9971122.1"/>
    </source>
</evidence>
<evidence type="ECO:0000256" key="10">
    <source>
        <dbReference type="RuleBase" id="RU365010"/>
    </source>
</evidence>
<keyword evidence="10" id="KW-0243">Dynein</keyword>
<comment type="subcellular location">
    <subcellularLocation>
        <location evidence="2 10">Cytoplasm</location>
        <location evidence="2 10">Cytoskeleton</location>
    </subcellularLocation>
    <subcellularLocation>
        <location evidence="1">Nucleus</location>
    </subcellularLocation>
</comment>
<comment type="similarity">
    <text evidence="10">Belongs to the dynein light chain family.</text>
</comment>
<dbReference type="Gene3D" id="3.30.740.10">
    <property type="entry name" value="Protein Inhibitor Of Neuronal Nitric Oxide Synthase"/>
    <property type="match status" value="1"/>
</dbReference>
<evidence type="ECO:0000256" key="5">
    <source>
        <dbReference type="ARBA" id="ARBA00022701"/>
    </source>
</evidence>
<dbReference type="GO" id="GO:0045505">
    <property type="term" value="F:dynein intermediate chain binding"/>
    <property type="evidence" value="ECO:0007669"/>
    <property type="project" value="TreeGrafter"/>
</dbReference>
<dbReference type="EMBL" id="JAWDJR010000008">
    <property type="protein sequence ID" value="KAK9971122.1"/>
    <property type="molecule type" value="Genomic_DNA"/>
</dbReference>
<evidence type="ECO:0000256" key="7">
    <source>
        <dbReference type="ARBA" id="ARBA00022927"/>
    </source>
</evidence>
<dbReference type="GO" id="GO:0051028">
    <property type="term" value="P:mRNA transport"/>
    <property type="evidence" value="ECO:0007669"/>
    <property type="project" value="UniProtKB-KW"/>
</dbReference>
<dbReference type="GO" id="GO:0005874">
    <property type="term" value="C:microtubule"/>
    <property type="evidence" value="ECO:0007669"/>
    <property type="project" value="UniProtKB-KW"/>
</dbReference>
<dbReference type="GO" id="GO:0005868">
    <property type="term" value="C:cytoplasmic dynein complex"/>
    <property type="evidence" value="ECO:0007669"/>
    <property type="project" value="TreeGrafter"/>
</dbReference>
<dbReference type="GO" id="GO:0015031">
    <property type="term" value="P:protein transport"/>
    <property type="evidence" value="ECO:0007669"/>
    <property type="project" value="UniProtKB-KW"/>
</dbReference>
<dbReference type="GO" id="GO:0007017">
    <property type="term" value="P:microtubule-based process"/>
    <property type="evidence" value="ECO:0007669"/>
    <property type="project" value="InterPro"/>
</dbReference>
<keyword evidence="5 10" id="KW-0493">Microtubule</keyword>
<dbReference type="FunFam" id="3.30.740.10:FF:000005">
    <property type="entry name" value="Dynein light chain"/>
    <property type="match status" value="1"/>
</dbReference>
<protein>
    <recommendedName>
        <fullName evidence="10">Dynein light chain</fullName>
    </recommendedName>
</protein>